<feature type="region of interest" description="Disordered" evidence="1">
    <location>
        <begin position="1111"/>
        <end position="1145"/>
    </location>
</feature>
<feature type="region of interest" description="Disordered" evidence="1">
    <location>
        <begin position="2503"/>
        <end position="2565"/>
    </location>
</feature>
<protein>
    <submittedName>
        <fullName evidence="2">Uncharacterized protein</fullName>
    </submittedName>
</protein>
<dbReference type="EMBL" id="LJSK01000181">
    <property type="protein sequence ID" value="KPI85542.1"/>
    <property type="molecule type" value="Genomic_DNA"/>
</dbReference>
<feature type="compositionally biased region" description="Low complexity" evidence="1">
    <location>
        <begin position="2541"/>
        <end position="2565"/>
    </location>
</feature>
<feature type="region of interest" description="Disordered" evidence="1">
    <location>
        <begin position="39"/>
        <end position="76"/>
    </location>
</feature>
<dbReference type="Proteomes" id="UP000038009">
    <property type="component" value="Unassembled WGS sequence"/>
</dbReference>
<dbReference type="VEuPathDB" id="TriTrypDB:Lsey_0181_0020"/>
<feature type="compositionally biased region" description="Basic and acidic residues" evidence="1">
    <location>
        <begin position="2597"/>
        <end position="2611"/>
    </location>
</feature>
<feature type="region of interest" description="Disordered" evidence="1">
    <location>
        <begin position="1895"/>
        <end position="1914"/>
    </location>
</feature>
<gene>
    <name evidence="2" type="ORF">ABL78_5391</name>
</gene>
<evidence type="ECO:0000313" key="3">
    <source>
        <dbReference type="Proteomes" id="UP000038009"/>
    </source>
</evidence>
<reference evidence="2 3" key="1">
    <citation type="journal article" date="2015" name="PLoS Pathog.">
        <title>Leptomonas seymouri: Adaptations to the Dixenous Life Cycle Analyzed by Genome Sequencing, Transcriptome Profiling and Co-infection with Leishmania donovani.</title>
        <authorList>
            <person name="Kraeva N."/>
            <person name="Butenko A."/>
            <person name="Hlavacova J."/>
            <person name="Kostygov A."/>
            <person name="Myskova J."/>
            <person name="Grybchuk D."/>
            <person name="Lestinova T."/>
            <person name="Votypka J."/>
            <person name="Volf P."/>
            <person name="Opperdoes F."/>
            <person name="Flegontov P."/>
            <person name="Lukes J."/>
            <person name="Yurchenko V."/>
        </authorList>
    </citation>
    <scope>NUCLEOTIDE SEQUENCE [LARGE SCALE GENOMIC DNA]</scope>
    <source>
        <strain evidence="2 3">ATCC 30220</strain>
    </source>
</reference>
<evidence type="ECO:0000256" key="1">
    <source>
        <dbReference type="SAM" id="MobiDB-lite"/>
    </source>
</evidence>
<sequence length="3704" mass="397523">MRTRRALVRAAVDRGVVACVAAAAAPPLRRHFRCTPMAQAPRRRTSAKRVKGESALKKTKPAKLAPRPAEDDEPAAVTQFAEVEPSLDEAPPAEADVKGDVHATQMNVAQGQAMGAEEEKESPATSEPVIHNHHNDDASQGRAAVTAAVPPVPIVAHSLARNTPEASPLAIQQAGRRRLLSLQCRFLVGAHAALEGTADCPDPRALAPRLEEHALLAGTSDTEGAADRKTASLGSLLHVHTHTSARPKCSKKRGLAAGGEAAAGPLPLAEAIDVFANVFAFTLHLVQPQFRALAATTTAPVIVVADSAEGRDGAGRLSVPSSSAPSMPSATPAPSFLASPFSISASKILAGRFFIHRATTMENIAPLHWLETSFEELCRRVAQGLHDELKRLHCIRKGACKGGGEAGVRDKHHQRLAVVCGAVREQAASLLSAVESTSKCVGSRPLFAMRRQWKRGSAVAAATRRRTSHRSTTPGTATAAGAAEDTEVRDTLLNTVERVGLELHLVHVWLSRLCEEVVLFRSAVGDKDASGGGSGGATCVEAVLRQALNWSNCEAEAEFPSVMQIQWMLATAMLERVHVQPYHFHHSRLSTAEQLKGITKAGSAHPAHVVEAKHFHGLAALLDFALAERAASKSTLVPRSGGSGEMASPTTQLEESLFSLLASFHAVLPSYAALLPAWQRALAVPSTEYHNKADTNGKVNRTDMFLREDGAGVDVGSGMRAAKERDTILAASPAAVWDVVAGHWAQQEEVVRQEGGLAAVWWLRLLPLWISTATCTLQLRVVATVLAANTVDAACSKTGASGDGEVSRFVFDDGVHQLTAKDVTESLDALLTKSADLLRDTLRFDGVRYEQSPSAASAAVPHPDHSHDPTSRRGMEAADREEGETGSSARGDTVTEAEGNARRSREDGGGADKDNGEASLSAADSPPPLQRNRGKRSLFYKPPDSEESSILHESVPDRHRSGHRSSDGNRHVRFASRVRRSNNSAGGHFGGLATSSILHHRSSAHLSSTSAEAHEKTSALFDVLVLSAETPILLVHRFGLAQARRRSSAIEESWAAAAQAKSELWRLLYTLPSATAVEAAAARSRDGTWSAAQVLRSVLPAAVLSLLPSIVSSPTSSPPLSSSTTPPEKAMKAGQQGPAAGHDAERTERTLRRVLYVLERAQEQLGLTIFVAIDHLLVCLAAVLLRIQHNARNLSLPARRRVLGDTKLARLTVSHDAVRAQQQLVSVITVGATTMLADNPLSWESMNAVWQLRQLRYGAGASALKASGASVKQLPMQQAAVLPSAATHAFAVQWISALTKEVSALPVRVRQHPSAVLANAREILKVLQTPTAAAALPLYAKQVSAAAVMRSLMSLASHSSIRRGFVGSAAVEEAPKEDPHLSRRSVLDIYQGLLDVLTADADLRLLCCYATFVEGLYEVHLRLNADHAALTAWADSHLLPLVLPVVVAGLRRSQSLHNATTHSDLCETTLVLLSPLSRFASNPQVAMSDVLRTHWNLVLLQVSLYCIRMAGRGGVKRAMEYGIPPVSLPSLTEAAHSTPSLASTATWWSSTFAHGAEPAFLCLLDHSNTVLPGGHRVEPRDVGAADGVCASLAAYVATWDSQVRFGSRNWDAMVAAASDGFDLSLGNDAAVPTTHALLARLQASSAAVQAFSSVTLPARTASAEAAPFLASKPVRARQLGYLVRFMEHYLREQERLSRMSDEEMRALMSASASSRAPRVATSLPSAPSPSASLPAVAASLSGTAPLLLLDFVGYLSSAGDWNMVTWSCNIAETVIKIELKRHRLIPEAARAVAATAILSQFRTVPPAGGSLQLPSSLLKPLFSLSDVVGGTPESLLGFYRRSPLQGLLHHPTRNQYRVLAFGLKQALSYLQMDSRKYRAWQEAVADALVQDEAAGTERTGAVPSLEGETEGETSISGGVDELAMRRVVGKYFADIWSDHVRAQKAGQPEQQQQQGGLKDSNHKFRYHIYCLVCLVDACMESAQLYLIRQQGDGEEDIRLVIEASVIELCRSLAANIRSILSLTREQRRTCFYREEAELLWASLCVVATISTVAPRDQKDRFFTPRCVQAIQQVFGLTRQLIEDVMGDRTPITQEAEDVDDATAGMEVAAVPLLSARPLCTVLVRGAQLMLRDPRSSHRLAIRLAMGQRDRDDMTAVLTAFRVLLASASHYEPGRALFSFVWARLALELTQPLPVAANSAGEKPKGGSTDAPSADSLLLAMTVPSRGEYGAILRDLTATCTEISAAATSVLPKTDIEGKTKGSRKTAAQGTEKANASAVHACNVPMAISCVVEDAAALQKDRQRGLQEAAARVYGSNGDVKCLQHSDAMWGEGSAASLAAFTQPHSSVATALESGTVPLSDILDAAIAHAVATARASGGRSSFDVATDSASIAAAGATEGKSGDMPEDAVGFLRLIHEHCQDMIDLLLHVPLRDILRHPQAEMLFSCLHLLQGSVKPEMEDELWRLFSAKWRGELLEPCESAFLRLQQSQLALVRACRAVTDCGNQSQGATQRDGRPVSPAGPRATKETSSSLSTPPPDLFARAAHPKPAAASSPGKATAEASISAAAQQSMRDLWHPSLHNLPHHDDGRRLVGNRHVSNEKSSKRSAKDTRGITAQLHEAFPGELDREATGVAALAAMPDPAPISVLLTILKSLSRRREDISKASTRTPRGHASSHRNTRTTWLAADGGRGSADATVSRHTSTFTEFVEVVLTYTARSFWLLRPRLDDSAWLVWATVERSMAAYPAENGVRHQEWERMCRQWRLSTNLEHATEAAGQLFSERERRSISSWVTLMGEVCPALASSPLVAEGKEEVAVYCYMRSTALYLQLLAQSMGLLFRHRMFGDLPAASPDLVRRRLQVQLQRRVSNYDEQDESIAHALTRDALRQELRLLMQKRQTQQEGVNSNLLEGAALQYVNVSWCIVRHADSLTHAVSDVILSSMTGPRGGSCSGVAAASHPSLLSLVNYADDVRLMVASVLQDTLDAVLYVNDNFHVPLTEYITQTLLTSGFSCDPLYLRQPHPSGREGTTSSAAPAASVVATLLSASWTASTAASGDGGGGGAAAAAAASSAVSSVANALHPAARAELFVGSPAMLGVLTPHFIRRTVILALQRCFSAAELLPVTSALEFYLSRRNVPLSPLLEATTELLTSCPVRSSAVHTYCERLASELTKRKEFRQALAPPTIASVEQGAAGSISNEVVISFVAAIARQDVHVTKKTLAHLLHAIMTMRPDVFGQPPTANRQGKLTLVQVGTTVEATMDTTNPLYMPKQRAQAVAKAGVAEEGAEREKQGHTLVDAGDAEADDAAAVMDAFNADKWTDFTAMTHRKALAALNITLPTVMEVAMHMDAMRTLDFAERRRATQMLKAADDARRERVAVHRSQAQVAATAAAQGRVDGGDEKSRASAEPTAIKAKAAGSKIAQVGRLDASLHLDDPLDFGVVMLHLRYALRKVVHASLRRLLHQQGPRMLADVASMLEMVDPGMRSQSESARRSDSAKGGSRVASKLPFGTDGDPRPYDGILAGTTRVLLSRAVLCAQAIGYDMNGSPIELPPFSMKKASEDTDEPLEPQPVLKLPVPALQASAVDAAISALGTVKGHHAPVGHSSGKIGLLPKEEKAAVHQRVELEREAAVTVGLSTLGVSWRGQQRIMRALRYTRRHLQKRMQRKEFNRRQHAQRTASILASPLSSSAASSLPRLSRASSRQHR</sequence>
<feature type="region of interest" description="Disordered" evidence="1">
    <location>
        <begin position="3386"/>
        <end position="3407"/>
    </location>
</feature>
<feature type="region of interest" description="Disordered" evidence="1">
    <location>
        <begin position="3481"/>
        <end position="3509"/>
    </location>
</feature>
<name>A0A0N1IJV8_LEPSE</name>
<feature type="compositionally biased region" description="Low complexity" evidence="1">
    <location>
        <begin position="852"/>
        <end position="861"/>
    </location>
</feature>
<feature type="region of interest" description="Disordered" evidence="1">
    <location>
        <begin position="2577"/>
        <end position="2612"/>
    </location>
</feature>
<feature type="compositionally biased region" description="Low complexity" evidence="1">
    <location>
        <begin position="3680"/>
        <end position="3704"/>
    </location>
</feature>
<feature type="compositionally biased region" description="Basic and acidic residues" evidence="1">
    <location>
        <begin position="862"/>
        <end position="880"/>
    </location>
</feature>
<dbReference type="OrthoDB" id="273401at2759"/>
<organism evidence="2 3">
    <name type="scientific">Leptomonas seymouri</name>
    <dbReference type="NCBI Taxonomy" id="5684"/>
    <lineage>
        <taxon>Eukaryota</taxon>
        <taxon>Discoba</taxon>
        <taxon>Euglenozoa</taxon>
        <taxon>Kinetoplastea</taxon>
        <taxon>Metakinetoplastina</taxon>
        <taxon>Trypanosomatida</taxon>
        <taxon>Trypanosomatidae</taxon>
        <taxon>Leishmaniinae</taxon>
        <taxon>Leptomonas</taxon>
    </lineage>
</organism>
<feature type="region of interest" description="Disordered" evidence="1">
    <location>
        <begin position="3662"/>
        <end position="3704"/>
    </location>
</feature>
<comment type="caution">
    <text evidence="2">The sequence shown here is derived from an EMBL/GenBank/DDBJ whole genome shotgun (WGS) entry which is preliminary data.</text>
</comment>
<feature type="region of interest" description="Disordered" evidence="1">
    <location>
        <begin position="311"/>
        <end position="330"/>
    </location>
</feature>
<feature type="region of interest" description="Disordered" evidence="1">
    <location>
        <begin position="458"/>
        <end position="483"/>
    </location>
</feature>
<feature type="compositionally biased region" description="Basic and acidic residues" evidence="1">
    <location>
        <begin position="899"/>
        <end position="916"/>
    </location>
</feature>
<feature type="compositionally biased region" description="Basic and acidic residues" evidence="1">
    <location>
        <begin position="954"/>
        <end position="970"/>
    </location>
</feature>
<feature type="region of interest" description="Disordered" evidence="1">
    <location>
        <begin position="110"/>
        <end position="143"/>
    </location>
</feature>
<evidence type="ECO:0000313" key="2">
    <source>
        <dbReference type="EMBL" id="KPI85542.1"/>
    </source>
</evidence>
<feature type="compositionally biased region" description="Low complexity" evidence="1">
    <location>
        <begin position="470"/>
        <end position="483"/>
    </location>
</feature>
<feature type="compositionally biased region" description="Low complexity" evidence="1">
    <location>
        <begin position="1111"/>
        <end position="1127"/>
    </location>
</feature>
<feature type="region of interest" description="Disordered" evidence="1">
    <location>
        <begin position="852"/>
        <end position="972"/>
    </location>
</feature>
<accession>A0A0N1IJV8</accession>
<dbReference type="OMA" id="WACNIAE"/>
<keyword evidence="3" id="KW-1185">Reference proteome</keyword>
<proteinExistence type="predicted"/>
<feature type="compositionally biased region" description="Low complexity" evidence="1">
    <location>
        <begin position="318"/>
        <end position="330"/>
    </location>
</feature>